<comment type="caution">
    <text evidence="2">The sequence shown here is derived from an EMBL/GenBank/DDBJ whole genome shotgun (WGS) entry which is preliminary data.</text>
</comment>
<proteinExistence type="predicted"/>
<evidence type="ECO:0000313" key="2">
    <source>
        <dbReference type="EMBL" id="MCT8329061.1"/>
    </source>
</evidence>
<keyword evidence="1" id="KW-1133">Transmembrane helix</keyword>
<dbReference type="EMBL" id="JAOCQF010000001">
    <property type="protein sequence ID" value="MCT8329061.1"/>
    <property type="molecule type" value="Genomic_DNA"/>
</dbReference>
<keyword evidence="1" id="KW-0812">Transmembrane</keyword>
<protein>
    <recommendedName>
        <fullName evidence="4">CTP synthetase</fullName>
    </recommendedName>
</protein>
<organism evidence="2 3">
    <name type="scientific">Albidovulum sediminis</name>
    <dbReference type="NCBI Taxonomy" id="3066345"/>
    <lineage>
        <taxon>Bacteria</taxon>
        <taxon>Pseudomonadati</taxon>
        <taxon>Pseudomonadota</taxon>
        <taxon>Alphaproteobacteria</taxon>
        <taxon>Rhodobacterales</taxon>
        <taxon>Paracoccaceae</taxon>
        <taxon>Albidovulum</taxon>
    </lineage>
</organism>
<reference evidence="3" key="1">
    <citation type="submission" date="2023-07" db="EMBL/GenBank/DDBJ databases">
        <title>Defluviimonas sediminis sp. nov., isolated from mangrove sediment.</title>
        <authorList>
            <person name="Liu L."/>
            <person name="Li J."/>
            <person name="Huang Y."/>
            <person name="Pan J."/>
            <person name="Li M."/>
        </authorList>
    </citation>
    <scope>NUCLEOTIDE SEQUENCE [LARGE SCALE GENOMIC DNA]</scope>
    <source>
        <strain evidence="3">FT324</strain>
    </source>
</reference>
<keyword evidence="1" id="KW-0472">Membrane</keyword>
<feature type="transmembrane region" description="Helical" evidence="1">
    <location>
        <begin position="34"/>
        <end position="53"/>
    </location>
</feature>
<dbReference type="RefSeq" id="WP_261494483.1">
    <property type="nucleotide sequence ID" value="NZ_JAOCQF010000001.1"/>
</dbReference>
<evidence type="ECO:0008006" key="4">
    <source>
        <dbReference type="Google" id="ProtNLM"/>
    </source>
</evidence>
<accession>A0ABT2NJG1</accession>
<evidence type="ECO:0000313" key="3">
    <source>
        <dbReference type="Proteomes" id="UP001205601"/>
    </source>
</evidence>
<sequence length="54" mass="5555">MHWRYLTLILSVLLAAALTVGVAAAVFGGDGAGLPAWALAAVLAIALLLRRVAR</sequence>
<keyword evidence="3" id="KW-1185">Reference proteome</keyword>
<gene>
    <name evidence="2" type="ORF">N5I32_06005</name>
</gene>
<name>A0ABT2NJG1_9RHOB</name>
<evidence type="ECO:0000256" key="1">
    <source>
        <dbReference type="SAM" id="Phobius"/>
    </source>
</evidence>
<dbReference type="Proteomes" id="UP001205601">
    <property type="component" value="Unassembled WGS sequence"/>
</dbReference>